<evidence type="ECO:0008006" key="5">
    <source>
        <dbReference type="Google" id="ProtNLM"/>
    </source>
</evidence>
<proteinExistence type="inferred from homology"/>
<dbReference type="InterPro" id="IPR042100">
    <property type="entry name" value="Bug_dom1"/>
</dbReference>
<reference evidence="3 4" key="1">
    <citation type="submission" date="2020-04" db="EMBL/GenBank/DDBJ databases">
        <title>Usitatibacter rugosus gen. nov., sp. nov. and Usitatibacter palustris sp. nov., novel members of Usitatibacteraceae fam. nov. within the order Nitrosomonadales isolated from soil.</title>
        <authorList>
            <person name="Huber K.J."/>
            <person name="Neumann-Schaal M."/>
            <person name="Geppert A."/>
            <person name="Luckner M."/>
            <person name="Wanner G."/>
            <person name="Overmann J."/>
        </authorList>
    </citation>
    <scope>NUCLEOTIDE SEQUENCE [LARGE SCALE GENOMIC DNA]</scope>
    <source>
        <strain evidence="3 4">0125_3</strain>
    </source>
</reference>
<gene>
    <name evidence="3" type="ORF">DSM104443_03974</name>
</gene>
<protein>
    <recommendedName>
        <fullName evidence="5">Tripartite-type tricarboxylate transporter receptor subunit TctC</fullName>
    </recommendedName>
</protein>
<evidence type="ECO:0000256" key="2">
    <source>
        <dbReference type="SAM" id="SignalP"/>
    </source>
</evidence>
<dbReference type="Pfam" id="PF03401">
    <property type="entry name" value="TctC"/>
    <property type="match status" value="1"/>
</dbReference>
<dbReference type="RefSeq" id="WP_171095464.1">
    <property type="nucleotide sequence ID" value="NZ_CP053069.1"/>
</dbReference>
<dbReference type="AlphaFoldDB" id="A0A6M4H052"/>
<feature type="signal peptide" evidence="2">
    <location>
        <begin position="1"/>
        <end position="18"/>
    </location>
</feature>
<keyword evidence="2" id="KW-0732">Signal</keyword>
<evidence type="ECO:0000313" key="4">
    <source>
        <dbReference type="Proteomes" id="UP000501534"/>
    </source>
</evidence>
<evidence type="ECO:0000256" key="1">
    <source>
        <dbReference type="ARBA" id="ARBA00006987"/>
    </source>
</evidence>
<dbReference type="InterPro" id="IPR005064">
    <property type="entry name" value="BUG"/>
</dbReference>
<dbReference type="Gene3D" id="3.40.190.150">
    <property type="entry name" value="Bordetella uptake gene, domain 1"/>
    <property type="match status" value="1"/>
</dbReference>
<feature type="chain" id="PRO_5027101384" description="Tripartite-type tricarboxylate transporter receptor subunit TctC" evidence="2">
    <location>
        <begin position="19"/>
        <end position="316"/>
    </location>
</feature>
<comment type="similarity">
    <text evidence="1">Belongs to the UPF0065 (bug) family.</text>
</comment>
<accession>A0A6M4H052</accession>
<keyword evidence="4" id="KW-1185">Reference proteome</keyword>
<organism evidence="3 4">
    <name type="scientific">Usitatibacter rugosus</name>
    <dbReference type="NCBI Taxonomy" id="2732067"/>
    <lineage>
        <taxon>Bacteria</taxon>
        <taxon>Pseudomonadati</taxon>
        <taxon>Pseudomonadota</taxon>
        <taxon>Betaproteobacteria</taxon>
        <taxon>Nitrosomonadales</taxon>
        <taxon>Usitatibacteraceae</taxon>
        <taxon>Usitatibacter</taxon>
    </lineage>
</organism>
<dbReference type="Gene3D" id="3.40.190.10">
    <property type="entry name" value="Periplasmic binding protein-like II"/>
    <property type="match status" value="1"/>
</dbReference>
<dbReference type="Proteomes" id="UP000501534">
    <property type="component" value="Chromosome"/>
</dbReference>
<dbReference type="PIRSF" id="PIRSF017082">
    <property type="entry name" value="YflP"/>
    <property type="match status" value="1"/>
</dbReference>
<dbReference type="KEGG" id="uru:DSM104443_03974"/>
<dbReference type="CDD" id="cd13578">
    <property type="entry name" value="PBP2_Bug27"/>
    <property type="match status" value="1"/>
</dbReference>
<name>A0A6M4H052_9PROT</name>
<evidence type="ECO:0000313" key="3">
    <source>
        <dbReference type="EMBL" id="QJR12880.1"/>
    </source>
</evidence>
<dbReference type="EMBL" id="CP053069">
    <property type="protein sequence ID" value="QJR12880.1"/>
    <property type="molecule type" value="Genomic_DNA"/>
</dbReference>
<sequence>MKRIAAAVLALAATVASAAFPEKPIKMVVPFPPGSGTDIVARELAEGMARDLKQPVIIDNKGGAQGIIGMTTATSSPADGYTIVILGVTTGASNVSMYRKLPYDPLKDLTPIGMIADSPIVLIGGPKVQANTLEELVKYGRANPGKLTYGYGSGSAQVAAARVVSLGKFEALPVAYKGSPQALVDVMSGQVDFMFVDLSVAVTQLAAGKVKAYGVSTKQRFPQAPQIPSIHEAGLPGYDLSVWFGMAAPVGVPPEIVARLSQALNAALASPELAKKFEVKGLAVKASTPAEFGAFMKTEIASWGTMIKEAGIPPQD</sequence>
<dbReference type="PANTHER" id="PTHR42928:SF5">
    <property type="entry name" value="BLR1237 PROTEIN"/>
    <property type="match status" value="1"/>
</dbReference>
<dbReference type="PANTHER" id="PTHR42928">
    <property type="entry name" value="TRICARBOXYLATE-BINDING PROTEIN"/>
    <property type="match status" value="1"/>
</dbReference>
<dbReference type="SUPFAM" id="SSF53850">
    <property type="entry name" value="Periplasmic binding protein-like II"/>
    <property type="match status" value="1"/>
</dbReference>